<feature type="transmembrane region" description="Helical" evidence="1">
    <location>
        <begin position="12"/>
        <end position="34"/>
    </location>
</feature>
<reference evidence="3" key="1">
    <citation type="journal article" date="2019" name="Int. J. Syst. Evol. Microbiol.">
        <title>The Global Catalogue of Microorganisms (GCM) 10K type strain sequencing project: providing services to taxonomists for standard genome sequencing and annotation.</title>
        <authorList>
            <consortium name="The Broad Institute Genomics Platform"/>
            <consortium name="The Broad Institute Genome Sequencing Center for Infectious Disease"/>
            <person name="Wu L."/>
            <person name="Ma J."/>
        </authorList>
    </citation>
    <scope>NUCLEOTIDE SEQUENCE [LARGE SCALE GENOMIC DNA]</scope>
    <source>
        <strain evidence="3">CGMCC 4.7177</strain>
    </source>
</reference>
<keyword evidence="3" id="KW-1185">Reference proteome</keyword>
<sequence>MLLWSVSRELLGLALGSLAQARFGTAGLVLLIMLGAGVRARHNGLAVTAAVALMILVSQA</sequence>
<dbReference type="Proteomes" id="UP001595839">
    <property type="component" value="Unassembled WGS sequence"/>
</dbReference>
<organism evidence="2 3">
    <name type="scientific">Streptomyces vulcanius</name>
    <dbReference type="NCBI Taxonomy" id="1441876"/>
    <lineage>
        <taxon>Bacteria</taxon>
        <taxon>Bacillati</taxon>
        <taxon>Actinomycetota</taxon>
        <taxon>Actinomycetes</taxon>
        <taxon>Kitasatosporales</taxon>
        <taxon>Streptomycetaceae</taxon>
        <taxon>Streptomyces</taxon>
    </lineage>
</organism>
<keyword evidence="1" id="KW-0472">Membrane</keyword>
<evidence type="ECO:0000256" key="1">
    <source>
        <dbReference type="SAM" id="Phobius"/>
    </source>
</evidence>
<keyword evidence="1" id="KW-0812">Transmembrane</keyword>
<protein>
    <submittedName>
        <fullName evidence="2">Uncharacterized protein</fullName>
    </submittedName>
</protein>
<dbReference type="EMBL" id="JBHSFK010000035">
    <property type="protein sequence ID" value="MFC4505556.1"/>
    <property type="molecule type" value="Genomic_DNA"/>
</dbReference>
<evidence type="ECO:0000313" key="3">
    <source>
        <dbReference type="Proteomes" id="UP001595839"/>
    </source>
</evidence>
<name>A0ABV9B7N2_9ACTN</name>
<keyword evidence="1" id="KW-1133">Transmembrane helix</keyword>
<gene>
    <name evidence="2" type="ORF">ACFPIH_39880</name>
</gene>
<accession>A0ABV9B7N2</accession>
<comment type="caution">
    <text evidence="2">The sequence shown here is derived from an EMBL/GenBank/DDBJ whole genome shotgun (WGS) entry which is preliminary data.</text>
</comment>
<proteinExistence type="predicted"/>
<evidence type="ECO:0000313" key="2">
    <source>
        <dbReference type="EMBL" id="MFC4505556.1"/>
    </source>
</evidence>
<dbReference type="RefSeq" id="WP_381182921.1">
    <property type="nucleotide sequence ID" value="NZ_JBHSFK010000035.1"/>
</dbReference>